<protein>
    <submittedName>
        <fullName evidence="2">Uncharacterized protein</fullName>
    </submittedName>
</protein>
<name>A0ABY6UY72_BIOOC</name>
<reference evidence="2 3" key="1">
    <citation type="submission" date="2019-06" db="EMBL/GenBank/DDBJ databases">
        <authorList>
            <person name="Broberg M."/>
        </authorList>
    </citation>
    <scope>NUCLEOTIDE SEQUENCE [LARGE SCALE GENOMIC DNA]</scope>
</reference>
<comment type="caution">
    <text evidence="2">The sequence shown here is derived from an EMBL/GenBank/DDBJ whole genome shotgun (WGS) entry which is preliminary data.</text>
</comment>
<sequence>MIDKKQCPAHTRQPWGSNTHRYSQRLRYFLMGLLTFLFFSIILALVINIALHFAWGPSSNDDSIPKLTSLKQSGSALEGDPLFQACKGQFDSCNNLDKPIEGQGFQMHLY</sequence>
<proteinExistence type="predicted"/>
<evidence type="ECO:0000256" key="1">
    <source>
        <dbReference type="SAM" id="Phobius"/>
    </source>
</evidence>
<feature type="transmembrane region" description="Helical" evidence="1">
    <location>
        <begin position="28"/>
        <end position="55"/>
    </location>
</feature>
<dbReference type="Proteomes" id="UP000766486">
    <property type="component" value="Unassembled WGS sequence"/>
</dbReference>
<organism evidence="2 3">
    <name type="scientific">Bionectria ochroleuca</name>
    <name type="common">Gliocladium roseum</name>
    <dbReference type="NCBI Taxonomy" id="29856"/>
    <lineage>
        <taxon>Eukaryota</taxon>
        <taxon>Fungi</taxon>
        <taxon>Dikarya</taxon>
        <taxon>Ascomycota</taxon>
        <taxon>Pezizomycotina</taxon>
        <taxon>Sordariomycetes</taxon>
        <taxon>Hypocreomycetidae</taxon>
        <taxon>Hypocreales</taxon>
        <taxon>Bionectriaceae</taxon>
        <taxon>Clonostachys</taxon>
    </lineage>
</organism>
<keyword evidence="1" id="KW-1133">Transmembrane helix</keyword>
<dbReference type="EMBL" id="CABFNS010000904">
    <property type="protein sequence ID" value="VUC35150.1"/>
    <property type="molecule type" value="Genomic_DNA"/>
</dbReference>
<keyword evidence="1" id="KW-0812">Transmembrane</keyword>
<gene>
    <name evidence="2" type="ORF">CLO192961_LOCUS403296</name>
</gene>
<evidence type="ECO:0000313" key="2">
    <source>
        <dbReference type="EMBL" id="VUC35150.1"/>
    </source>
</evidence>
<accession>A0ABY6UY72</accession>
<evidence type="ECO:0000313" key="3">
    <source>
        <dbReference type="Proteomes" id="UP000766486"/>
    </source>
</evidence>
<keyword evidence="1" id="KW-0472">Membrane</keyword>
<keyword evidence="3" id="KW-1185">Reference proteome</keyword>